<evidence type="ECO:0000256" key="2">
    <source>
        <dbReference type="ARBA" id="ARBA00007015"/>
    </source>
</evidence>
<dbReference type="PANTHER" id="PTHR31585">
    <property type="entry name" value="FOLATE-BIOPTERIN TRANSPORTER 1, CHLOROPLASTIC"/>
    <property type="match status" value="1"/>
</dbReference>
<name>A0ABN9UHX0_9DINO</name>
<feature type="transmembrane region" description="Helical" evidence="8">
    <location>
        <begin position="187"/>
        <end position="205"/>
    </location>
</feature>
<accession>A0ABN9UHX0</accession>
<evidence type="ECO:0000256" key="6">
    <source>
        <dbReference type="ARBA" id="ARBA00023136"/>
    </source>
</evidence>
<keyword evidence="10" id="KW-1185">Reference proteome</keyword>
<dbReference type="InterPro" id="IPR039309">
    <property type="entry name" value="BT1"/>
</dbReference>
<comment type="caution">
    <text evidence="9">The sequence shown here is derived from an EMBL/GenBank/DDBJ whole genome shotgun (WGS) entry which is preliminary data.</text>
</comment>
<dbReference type="SUPFAM" id="SSF103473">
    <property type="entry name" value="MFS general substrate transporter"/>
    <property type="match status" value="1"/>
</dbReference>
<dbReference type="PANTHER" id="PTHR31585:SF51">
    <property type="entry name" value="TRANSPORTER, PUTATIVE-RELATED"/>
    <property type="match status" value="1"/>
</dbReference>
<feature type="transmembrane region" description="Helical" evidence="8">
    <location>
        <begin position="254"/>
        <end position="274"/>
    </location>
</feature>
<dbReference type="Pfam" id="PF03092">
    <property type="entry name" value="BT1"/>
    <property type="match status" value="1"/>
</dbReference>
<evidence type="ECO:0000256" key="5">
    <source>
        <dbReference type="ARBA" id="ARBA00022989"/>
    </source>
</evidence>
<organism evidence="9 10">
    <name type="scientific">Prorocentrum cordatum</name>
    <dbReference type="NCBI Taxonomy" id="2364126"/>
    <lineage>
        <taxon>Eukaryota</taxon>
        <taxon>Sar</taxon>
        <taxon>Alveolata</taxon>
        <taxon>Dinophyceae</taxon>
        <taxon>Prorocentrales</taxon>
        <taxon>Prorocentraceae</taxon>
        <taxon>Prorocentrum</taxon>
    </lineage>
</organism>
<gene>
    <name evidence="9" type="ORF">PCOR1329_LOCUS48605</name>
</gene>
<dbReference type="Proteomes" id="UP001189429">
    <property type="component" value="Unassembled WGS sequence"/>
</dbReference>
<keyword evidence="4 8" id="KW-0812">Transmembrane</keyword>
<evidence type="ECO:0000313" key="9">
    <source>
        <dbReference type="EMBL" id="CAK0859168.1"/>
    </source>
</evidence>
<keyword evidence="5 8" id="KW-1133">Transmembrane helix</keyword>
<proteinExistence type="inferred from homology"/>
<feature type="non-terminal residue" evidence="9">
    <location>
        <position position="1"/>
    </location>
</feature>
<keyword evidence="3" id="KW-0813">Transport</keyword>
<comment type="similarity">
    <text evidence="2">Belongs to the major facilitator superfamily. Folate-biopterin transporter (TC 2.A.71) family.</text>
</comment>
<keyword evidence="6 8" id="KW-0472">Membrane</keyword>
<evidence type="ECO:0000256" key="4">
    <source>
        <dbReference type="ARBA" id="ARBA00022692"/>
    </source>
</evidence>
<evidence type="ECO:0000256" key="8">
    <source>
        <dbReference type="SAM" id="Phobius"/>
    </source>
</evidence>
<dbReference type="InterPro" id="IPR036259">
    <property type="entry name" value="MFS_trans_sf"/>
</dbReference>
<dbReference type="EMBL" id="CAUYUJ010015871">
    <property type="protein sequence ID" value="CAK0859168.1"/>
    <property type="molecule type" value="Genomic_DNA"/>
</dbReference>
<sequence length="299" mass="31870">PCWPLCARAPPRGAANAQAGQPLDGGRRGRPRARRGGARARAHAGAGHQAGADRRRRGRGRGGRPISEDDAKGLAAARRFAATLQKDYGWKFMVMLASTYVGLKGLVNGVVVSGQLPYYRSRGVAAAVYQDMQTISRLPWGAKGLFGVVSDSWPVLGYQKPDIVISGVMATCSLSLLAFAREVPVQVAAACLFLVQLYVAVADLLCEGKYAEIMSSQGGSSTVVTYVWGCVMLGSLLSSCMVGPMADFLTKAKAVPLLFAIGIPCSVLALWPALRGYLPEERQTSCACKTGQIFEHRNH</sequence>
<protein>
    <submittedName>
        <fullName evidence="9">Uncharacterized protein</fullName>
    </submittedName>
</protein>
<evidence type="ECO:0000313" key="10">
    <source>
        <dbReference type="Proteomes" id="UP001189429"/>
    </source>
</evidence>
<feature type="transmembrane region" description="Helical" evidence="8">
    <location>
        <begin position="225"/>
        <end position="242"/>
    </location>
</feature>
<reference evidence="9" key="1">
    <citation type="submission" date="2023-10" db="EMBL/GenBank/DDBJ databases">
        <authorList>
            <person name="Chen Y."/>
            <person name="Shah S."/>
            <person name="Dougan E. K."/>
            <person name="Thang M."/>
            <person name="Chan C."/>
        </authorList>
    </citation>
    <scope>NUCLEOTIDE SEQUENCE [LARGE SCALE GENOMIC DNA]</scope>
</reference>
<evidence type="ECO:0000256" key="3">
    <source>
        <dbReference type="ARBA" id="ARBA00022448"/>
    </source>
</evidence>
<feature type="compositionally biased region" description="Basic residues" evidence="7">
    <location>
        <begin position="28"/>
        <end position="42"/>
    </location>
</feature>
<evidence type="ECO:0000256" key="1">
    <source>
        <dbReference type="ARBA" id="ARBA00004141"/>
    </source>
</evidence>
<evidence type="ECO:0000256" key="7">
    <source>
        <dbReference type="SAM" id="MobiDB-lite"/>
    </source>
</evidence>
<feature type="region of interest" description="Disordered" evidence="7">
    <location>
        <begin position="1"/>
        <end position="69"/>
    </location>
</feature>
<comment type="subcellular location">
    <subcellularLocation>
        <location evidence="1">Membrane</location>
        <topology evidence="1">Multi-pass membrane protein</topology>
    </subcellularLocation>
</comment>